<organism evidence="5 6">
    <name type="scientific">Halobacillus litoralis</name>
    <dbReference type="NCBI Taxonomy" id="45668"/>
    <lineage>
        <taxon>Bacteria</taxon>
        <taxon>Bacillati</taxon>
        <taxon>Bacillota</taxon>
        <taxon>Bacilli</taxon>
        <taxon>Bacillales</taxon>
        <taxon>Bacillaceae</taxon>
        <taxon>Halobacillus</taxon>
    </lineage>
</organism>
<dbReference type="OrthoDB" id="9782422at2"/>
<dbReference type="AlphaFoldDB" id="A0A410MBB3"/>
<protein>
    <submittedName>
        <fullName evidence="5">KipI antagonist</fullName>
    </submittedName>
</protein>
<evidence type="ECO:0000256" key="3">
    <source>
        <dbReference type="ARBA" id="ARBA00022840"/>
    </source>
</evidence>
<dbReference type="InterPro" id="IPR052708">
    <property type="entry name" value="PxpC"/>
</dbReference>
<evidence type="ECO:0000256" key="2">
    <source>
        <dbReference type="ARBA" id="ARBA00022801"/>
    </source>
</evidence>
<dbReference type="GO" id="GO:0005524">
    <property type="term" value="F:ATP binding"/>
    <property type="evidence" value="ECO:0007669"/>
    <property type="project" value="UniProtKB-KW"/>
</dbReference>
<evidence type="ECO:0000313" key="5">
    <source>
        <dbReference type="EMBL" id="QAS51968.1"/>
    </source>
</evidence>
<accession>A0A410MBB3</accession>
<keyword evidence="2" id="KW-0378">Hydrolase</keyword>
<dbReference type="Proteomes" id="UP000287756">
    <property type="component" value="Chromosome"/>
</dbReference>
<dbReference type="PANTHER" id="PTHR43309">
    <property type="entry name" value="5-OXOPROLINASE SUBUNIT C"/>
    <property type="match status" value="1"/>
</dbReference>
<dbReference type="RefSeq" id="WP_128524149.1">
    <property type="nucleotide sequence ID" value="NZ_CP026118.1"/>
</dbReference>
<dbReference type="EMBL" id="CP026118">
    <property type="protein sequence ID" value="QAS51968.1"/>
    <property type="molecule type" value="Genomic_DNA"/>
</dbReference>
<dbReference type="Gene3D" id="2.40.100.10">
    <property type="entry name" value="Cyclophilin-like"/>
    <property type="match status" value="1"/>
</dbReference>
<feature type="domain" description="Carboxyltransferase" evidence="4">
    <location>
        <begin position="23"/>
        <end position="319"/>
    </location>
</feature>
<dbReference type="NCBIfam" id="TIGR00724">
    <property type="entry name" value="urea_amlyse_rel"/>
    <property type="match status" value="1"/>
</dbReference>
<sequence length="342" mass="38167">MIRILKSGLLTSIQDLGRYGYQKHGIIASGVMDSVAHRIANFLVNNAANAPTLEITLMGPVIEFQEDTLISICGGELSPMIDGEHVNMWKLIYVRKGSELRFGQPKQGFRAYLAIAGGFDVPRVMNSASTYMRAAVGGFQGRMLEKGDEIPVYPDTDLSGIFQSLSSEIRKDPFIEAPWFVAPEITSYTKTNEPIRVMRGREFELFDDASQNNFMKNSFKIDPKSDRMGYRLKGTTLSLKEKQEIVSEAVTFGTVQVPPEGNPIILLADRQTTGGYPKIGQVASVDLPRIAQMKPGENMTFRHISHAEAQHLYLKRENQLRQLKRGIHSNITKEAQICTALI</sequence>
<evidence type="ECO:0000256" key="1">
    <source>
        <dbReference type="ARBA" id="ARBA00022741"/>
    </source>
</evidence>
<dbReference type="SUPFAM" id="SSF50891">
    <property type="entry name" value="Cyclophilin-like"/>
    <property type="match status" value="1"/>
</dbReference>
<dbReference type="GO" id="GO:0016787">
    <property type="term" value="F:hydrolase activity"/>
    <property type="evidence" value="ECO:0007669"/>
    <property type="project" value="UniProtKB-KW"/>
</dbReference>
<name>A0A410MBB3_9BACI</name>
<gene>
    <name evidence="5" type="ORF">HLI_06910</name>
</gene>
<dbReference type="KEGG" id="hli:HLI_06910"/>
<dbReference type="Pfam" id="PF02626">
    <property type="entry name" value="CT_A_B"/>
    <property type="match status" value="1"/>
</dbReference>
<keyword evidence="1" id="KW-0547">Nucleotide-binding</keyword>
<dbReference type="PANTHER" id="PTHR43309:SF5">
    <property type="entry name" value="5-OXOPROLINASE SUBUNIT C"/>
    <property type="match status" value="1"/>
</dbReference>
<evidence type="ECO:0000313" key="6">
    <source>
        <dbReference type="Proteomes" id="UP000287756"/>
    </source>
</evidence>
<evidence type="ECO:0000259" key="4">
    <source>
        <dbReference type="SMART" id="SM00797"/>
    </source>
</evidence>
<proteinExistence type="predicted"/>
<keyword evidence="3" id="KW-0067">ATP-binding</keyword>
<dbReference type="InterPro" id="IPR029000">
    <property type="entry name" value="Cyclophilin-like_dom_sf"/>
</dbReference>
<reference evidence="5 6" key="1">
    <citation type="submission" date="2018-01" db="EMBL/GenBank/DDBJ databases">
        <title>The whole genome sequencing and assembly of Halobacillus litoralis ERB031 strain.</title>
        <authorList>
            <person name="Lee S.-J."/>
            <person name="Park M.-K."/>
            <person name="Kim J.-Y."/>
            <person name="Lee Y.-J."/>
            <person name="Yi H."/>
            <person name="Bahn Y.-S."/>
            <person name="Kim J.F."/>
            <person name="Lee D.-W."/>
        </authorList>
    </citation>
    <scope>NUCLEOTIDE SEQUENCE [LARGE SCALE GENOMIC DNA]</scope>
    <source>
        <strain evidence="5 6">ERB 031</strain>
    </source>
</reference>
<dbReference type="SMART" id="SM00797">
    <property type="entry name" value="AHS2"/>
    <property type="match status" value="1"/>
</dbReference>
<dbReference type="InterPro" id="IPR003778">
    <property type="entry name" value="CT_A_B"/>
</dbReference>